<keyword evidence="2" id="KW-0238">DNA-binding</keyword>
<dbReference type="InterPro" id="IPR036388">
    <property type="entry name" value="WH-like_DNA-bd_sf"/>
</dbReference>
<dbReference type="PANTHER" id="PTHR43537">
    <property type="entry name" value="TRANSCRIPTIONAL REGULATOR, GNTR FAMILY"/>
    <property type="match status" value="1"/>
</dbReference>
<dbReference type="SUPFAM" id="SSF48008">
    <property type="entry name" value="GntR ligand-binding domain-like"/>
    <property type="match status" value="1"/>
</dbReference>
<dbReference type="SMART" id="SM00895">
    <property type="entry name" value="FCD"/>
    <property type="match status" value="1"/>
</dbReference>
<evidence type="ECO:0000256" key="1">
    <source>
        <dbReference type="ARBA" id="ARBA00023015"/>
    </source>
</evidence>
<comment type="caution">
    <text evidence="5">The sequence shown here is derived from an EMBL/GenBank/DDBJ whole genome shotgun (WGS) entry which is preliminary data.</text>
</comment>
<proteinExistence type="predicted"/>
<keyword evidence="3" id="KW-0804">Transcription</keyword>
<dbReference type="PANTHER" id="PTHR43537:SF5">
    <property type="entry name" value="UXU OPERON TRANSCRIPTIONAL REGULATOR"/>
    <property type="match status" value="1"/>
</dbReference>
<organism evidence="5 6">
    <name type="scientific">Dactylosporangium matsuzakiense</name>
    <dbReference type="NCBI Taxonomy" id="53360"/>
    <lineage>
        <taxon>Bacteria</taxon>
        <taxon>Bacillati</taxon>
        <taxon>Actinomycetota</taxon>
        <taxon>Actinomycetes</taxon>
        <taxon>Micromonosporales</taxon>
        <taxon>Micromonosporaceae</taxon>
        <taxon>Dactylosporangium</taxon>
    </lineage>
</organism>
<dbReference type="RefSeq" id="WP_271189284.1">
    <property type="nucleotide sequence ID" value="NZ_BSFP01000022.1"/>
</dbReference>
<sequence>MTDPANFLHRSLPEAVYLVLRRKILNNEFTAGQRLVEAPLAEELGVSRSTVREALRQLSVDGLVDISPRRHSVVTRMSYEDIRDACYARFVLEAGAVRCITGNRDDVLGRMQAVVDRMAGVAADGDVATMIDLDTEFHGCIIDAAGKQRLAALWRTLDAQMGALMRSSIDRQHIGLDEAVRRHQYVVDIFRVGSGEQIVQMLEEHYLGAVDSMAEAGVLSSKGLDSGPLAGRTPA</sequence>
<dbReference type="CDD" id="cd07377">
    <property type="entry name" value="WHTH_GntR"/>
    <property type="match status" value="1"/>
</dbReference>
<gene>
    <name evidence="5" type="ORF">GCM10017581_039410</name>
</gene>
<dbReference type="Pfam" id="PF00392">
    <property type="entry name" value="GntR"/>
    <property type="match status" value="1"/>
</dbReference>
<dbReference type="GO" id="GO:0003700">
    <property type="term" value="F:DNA-binding transcription factor activity"/>
    <property type="evidence" value="ECO:0007669"/>
    <property type="project" value="InterPro"/>
</dbReference>
<dbReference type="Proteomes" id="UP001143480">
    <property type="component" value="Unassembled WGS sequence"/>
</dbReference>
<dbReference type="InterPro" id="IPR000524">
    <property type="entry name" value="Tscrpt_reg_HTH_GntR"/>
</dbReference>
<protein>
    <submittedName>
        <fullName evidence="5">GntR family transcriptional regulator</fullName>
    </submittedName>
</protein>
<dbReference type="GO" id="GO:0003677">
    <property type="term" value="F:DNA binding"/>
    <property type="evidence" value="ECO:0007669"/>
    <property type="project" value="UniProtKB-KW"/>
</dbReference>
<dbReference type="InterPro" id="IPR036390">
    <property type="entry name" value="WH_DNA-bd_sf"/>
</dbReference>
<dbReference type="Gene3D" id="1.20.120.530">
    <property type="entry name" value="GntR ligand-binding domain-like"/>
    <property type="match status" value="1"/>
</dbReference>
<dbReference type="EMBL" id="BSFP01000022">
    <property type="protein sequence ID" value="GLL02199.1"/>
    <property type="molecule type" value="Genomic_DNA"/>
</dbReference>
<evidence type="ECO:0000259" key="4">
    <source>
        <dbReference type="PROSITE" id="PS50949"/>
    </source>
</evidence>
<dbReference type="SMART" id="SM00345">
    <property type="entry name" value="HTH_GNTR"/>
    <property type="match status" value="1"/>
</dbReference>
<dbReference type="InterPro" id="IPR011711">
    <property type="entry name" value="GntR_C"/>
</dbReference>
<evidence type="ECO:0000256" key="3">
    <source>
        <dbReference type="ARBA" id="ARBA00023163"/>
    </source>
</evidence>
<dbReference type="InterPro" id="IPR008920">
    <property type="entry name" value="TF_FadR/GntR_C"/>
</dbReference>
<dbReference type="AlphaFoldDB" id="A0A9W6KMT7"/>
<dbReference type="PRINTS" id="PR00035">
    <property type="entry name" value="HTHGNTR"/>
</dbReference>
<accession>A0A9W6KMT7</accession>
<keyword evidence="6" id="KW-1185">Reference proteome</keyword>
<keyword evidence="1" id="KW-0805">Transcription regulation</keyword>
<dbReference type="Pfam" id="PF07729">
    <property type="entry name" value="FCD"/>
    <property type="match status" value="1"/>
</dbReference>
<dbReference type="PROSITE" id="PS50949">
    <property type="entry name" value="HTH_GNTR"/>
    <property type="match status" value="1"/>
</dbReference>
<evidence type="ECO:0000256" key="2">
    <source>
        <dbReference type="ARBA" id="ARBA00023125"/>
    </source>
</evidence>
<evidence type="ECO:0000313" key="6">
    <source>
        <dbReference type="Proteomes" id="UP001143480"/>
    </source>
</evidence>
<feature type="domain" description="HTH gntR-type" evidence="4">
    <location>
        <begin position="10"/>
        <end position="77"/>
    </location>
</feature>
<dbReference type="SUPFAM" id="SSF46785">
    <property type="entry name" value="Winged helix' DNA-binding domain"/>
    <property type="match status" value="1"/>
</dbReference>
<evidence type="ECO:0000313" key="5">
    <source>
        <dbReference type="EMBL" id="GLL02199.1"/>
    </source>
</evidence>
<dbReference type="Gene3D" id="1.10.10.10">
    <property type="entry name" value="Winged helix-like DNA-binding domain superfamily/Winged helix DNA-binding domain"/>
    <property type="match status" value="1"/>
</dbReference>
<reference evidence="5" key="2">
    <citation type="submission" date="2023-01" db="EMBL/GenBank/DDBJ databases">
        <authorList>
            <person name="Sun Q."/>
            <person name="Evtushenko L."/>
        </authorList>
    </citation>
    <scope>NUCLEOTIDE SEQUENCE</scope>
    <source>
        <strain evidence="5">VKM Ac-1321</strain>
    </source>
</reference>
<name>A0A9W6KMT7_9ACTN</name>
<reference evidence="5" key="1">
    <citation type="journal article" date="2014" name="Int. J. Syst. Evol. Microbiol.">
        <title>Complete genome sequence of Corynebacterium casei LMG S-19264T (=DSM 44701T), isolated from a smear-ripened cheese.</title>
        <authorList>
            <consortium name="US DOE Joint Genome Institute (JGI-PGF)"/>
            <person name="Walter F."/>
            <person name="Albersmeier A."/>
            <person name="Kalinowski J."/>
            <person name="Ruckert C."/>
        </authorList>
    </citation>
    <scope>NUCLEOTIDE SEQUENCE</scope>
    <source>
        <strain evidence="5">VKM Ac-1321</strain>
    </source>
</reference>